<gene>
    <name evidence="1" type="ORF">Q8W34_17475</name>
</gene>
<proteinExistence type="predicted"/>
<evidence type="ECO:0000313" key="1">
    <source>
        <dbReference type="EMBL" id="MDP2566441.1"/>
    </source>
</evidence>
<dbReference type="RefSeq" id="WP_305473067.1">
    <property type="nucleotide sequence ID" value="NZ_JAUYVT010000020.1"/>
</dbReference>
<dbReference type="EMBL" id="JAUYVT010000020">
    <property type="protein sequence ID" value="MDP2566441.1"/>
    <property type="molecule type" value="Genomic_DNA"/>
</dbReference>
<protein>
    <submittedName>
        <fullName evidence="1">Uncharacterized protein</fullName>
    </submittedName>
</protein>
<name>A0ABT9FI59_9GAMM</name>
<keyword evidence="2" id="KW-1185">Reference proteome</keyword>
<reference evidence="1" key="1">
    <citation type="submission" date="2023-07" db="EMBL/GenBank/DDBJ databases">
        <title>Genome content predicts the carbon catabolic preferences of heterotrophic bacteria.</title>
        <authorList>
            <person name="Gralka M."/>
        </authorList>
    </citation>
    <scope>NUCLEOTIDE SEQUENCE</scope>
    <source>
        <strain evidence="1">4G09</strain>
    </source>
</reference>
<dbReference type="Proteomes" id="UP001177212">
    <property type="component" value="Unassembled WGS sequence"/>
</dbReference>
<accession>A0ABT9FI59</accession>
<organism evidence="1 2">
    <name type="scientific">Pseudoalteromonas marina</name>
    <dbReference type="NCBI Taxonomy" id="267375"/>
    <lineage>
        <taxon>Bacteria</taxon>
        <taxon>Pseudomonadati</taxon>
        <taxon>Pseudomonadota</taxon>
        <taxon>Gammaproteobacteria</taxon>
        <taxon>Alteromonadales</taxon>
        <taxon>Pseudoalteromonadaceae</taxon>
        <taxon>Pseudoalteromonas</taxon>
    </lineage>
</organism>
<evidence type="ECO:0000313" key="2">
    <source>
        <dbReference type="Proteomes" id="UP001177212"/>
    </source>
</evidence>
<sequence>MIKLNNSEISLLRAISQGKSNEDISPASDSLNETLGLGYLISREYYRYTPSDQSNAIELCKQYT</sequence>
<comment type="caution">
    <text evidence="1">The sequence shown here is derived from an EMBL/GenBank/DDBJ whole genome shotgun (WGS) entry which is preliminary data.</text>
</comment>